<accession>A0ABW8RJS3</accession>
<gene>
    <name evidence="1" type="ORF">ACJEBI_19980</name>
</gene>
<name>A0ABW8RJS3_9BACI</name>
<comment type="caution">
    <text evidence="1">The sequence shown here is derived from an EMBL/GenBank/DDBJ whole genome shotgun (WGS) entry which is preliminary data.</text>
</comment>
<sequence length="45" mass="5034">MSIGVKLKDIIDFCVIFVRTFVLLVNNNKGGVLGQISEKTLLRKI</sequence>
<proteinExistence type="predicted"/>
<dbReference type="Proteomes" id="UP001623041">
    <property type="component" value="Unassembled WGS sequence"/>
</dbReference>
<organism evidence="1 2">
    <name type="scientific">Bacillus salipaludis</name>
    <dbReference type="NCBI Taxonomy" id="2547811"/>
    <lineage>
        <taxon>Bacteria</taxon>
        <taxon>Bacillati</taxon>
        <taxon>Bacillota</taxon>
        <taxon>Bacilli</taxon>
        <taxon>Bacillales</taxon>
        <taxon>Bacillaceae</taxon>
        <taxon>Bacillus</taxon>
    </lineage>
</organism>
<evidence type="ECO:0000313" key="2">
    <source>
        <dbReference type="Proteomes" id="UP001623041"/>
    </source>
</evidence>
<evidence type="ECO:0000313" key="1">
    <source>
        <dbReference type="EMBL" id="MFK9093748.1"/>
    </source>
</evidence>
<reference evidence="1 2" key="1">
    <citation type="submission" date="2024-11" db="EMBL/GenBank/DDBJ databases">
        <authorList>
            <person name="Lucas J.A."/>
        </authorList>
    </citation>
    <scope>NUCLEOTIDE SEQUENCE [LARGE SCALE GENOMIC DNA]</scope>
    <source>
        <strain evidence="1 2">Z 5.4</strain>
    </source>
</reference>
<dbReference type="RefSeq" id="WP_406582240.1">
    <property type="nucleotide sequence ID" value="NZ_JBJHQH010000016.1"/>
</dbReference>
<protein>
    <submittedName>
        <fullName evidence="1">Uncharacterized protein</fullName>
    </submittedName>
</protein>
<dbReference type="EMBL" id="JBJHQH010000016">
    <property type="protein sequence ID" value="MFK9093748.1"/>
    <property type="molecule type" value="Genomic_DNA"/>
</dbReference>
<keyword evidence="2" id="KW-1185">Reference proteome</keyword>